<dbReference type="InterPro" id="IPR028098">
    <property type="entry name" value="Glyco_trans_4-like_N"/>
</dbReference>
<dbReference type="SUPFAM" id="SSF53756">
    <property type="entry name" value="UDP-Glycosyltransferase/glycogen phosphorylase"/>
    <property type="match status" value="1"/>
</dbReference>
<reference evidence="3 4" key="1">
    <citation type="submission" date="2019-04" db="EMBL/GenBank/DDBJ databases">
        <title>Genome sequencing of Clostridium botulinum Groups I-IV and Clostridium butyricum.</title>
        <authorList>
            <person name="Brunt J."/>
            <person name="Van Vliet A.H.M."/>
            <person name="Stringer S.C."/>
            <person name="Carter A.T."/>
            <person name="Peck M.W."/>
        </authorList>
    </citation>
    <scope>NUCLEOTIDE SEQUENCE [LARGE SCALE GENOMIC DNA]</scope>
    <source>
        <strain evidence="3 4">IFR 18/094</strain>
    </source>
</reference>
<keyword evidence="4" id="KW-1185">Reference proteome</keyword>
<dbReference type="Pfam" id="PF13439">
    <property type="entry name" value="Glyco_transf_4"/>
    <property type="match status" value="1"/>
</dbReference>
<dbReference type="Gene3D" id="3.40.50.2000">
    <property type="entry name" value="Glycogen Phosphorylase B"/>
    <property type="match status" value="2"/>
</dbReference>
<dbReference type="CDD" id="cd03801">
    <property type="entry name" value="GT4_PimA-like"/>
    <property type="match status" value="1"/>
</dbReference>
<evidence type="ECO:0000259" key="2">
    <source>
        <dbReference type="Pfam" id="PF13439"/>
    </source>
</evidence>
<gene>
    <name evidence="3" type="ORF">FDF74_10625</name>
</gene>
<dbReference type="RefSeq" id="WP_050606276.1">
    <property type="nucleotide sequence ID" value="NZ_CABKUB010000005.1"/>
</dbReference>
<accession>A0A6M0RBT3</accession>
<evidence type="ECO:0000313" key="3">
    <source>
        <dbReference type="EMBL" id="NEZ47642.1"/>
    </source>
</evidence>
<protein>
    <submittedName>
        <fullName evidence="3">Glycosyltransferase family 4 protein</fullName>
    </submittedName>
</protein>
<name>A0A6M0RBT3_9CLOT</name>
<feature type="domain" description="Glycosyl transferase family 1" evidence="1">
    <location>
        <begin position="214"/>
        <end position="344"/>
    </location>
</feature>
<keyword evidence="3" id="KW-0808">Transferase</keyword>
<proteinExistence type="predicted"/>
<dbReference type="OrthoDB" id="9804196at2"/>
<dbReference type="Proteomes" id="UP000473885">
    <property type="component" value="Unassembled WGS sequence"/>
</dbReference>
<dbReference type="GO" id="GO:0016757">
    <property type="term" value="F:glycosyltransferase activity"/>
    <property type="evidence" value="ECO:0007669"/>
    <property type="project" value="InterPro"/>
</dbReference>
<organism evidence="3 4">
    <name type="scientific">Clostridium niameyense</name>
    <dbReference type="NCBI Taxonomy" id="1622073"/>
    <lineage>
        <taxon>Bacteria</taxon>
        <taxon>Bacillati</taxon>
        <taxon>Bacillota</taxon>
        <taxon>Clostridia</taxon>
        <taxon>Eubacteriales</taxon>
        <taxon>Clostridiaceae</taxon>
        <taxon>Clostridium</taxon>
    </lineage>
</organism>
<sequence length="415" mass="47455">MKKILNIIAQRPDKTGSGIYLQSLVKEADKKNYRQAVIAGISSEDNDIYFDTKEKVEFYPVVFNNTNIPFSIVGMSDVMPYKSTKYKDLTEDMFIKWENAFSIVLKQAIDEFNPDIIICHHIWILTALVKKLYPNRNIIAFCHGTDLRQLKSFKNNSSNFSKKIIKFVIENCSELKTIIVSHKAEQEEVIKLYNVNKNIVKIAGTGFNPDIFYKENSLRNHNFINIVYAGKLSYSKGVISLIKSIDLLKKYHKNINLYIAGSGSGEEAYNILELCKHKNFNFKIHILGSISQKDLGNVFRKCDLFILPSFYEGLPLVVIEAIACGLKIVCTDLPGIKEWMGNTINESGIIKYVPLPELKDIDIPVEEDLPIFETRLSESIKHQIHNSIHWSNELNNAIKNKSWKSAFESIEALFN</sequence>
<evidence type="ECO:0000259" key="1">
    <source>
        <dbReference type="Pfam" id="PF00534"/>
    </source>
</evidence>
<dbReference type="EMBL" id="SXDP01000010">
    <property type="protein sequence ID" value="NEZ47642.1"/>
    <property type="molecule type" value="Genomic_DNA"/>
</dbReference>
<dbReference type="Pfam" id="PF00534">
    <property type="entry name" value="Glycos_transf_1"/>
    <property type="match status" value="1"/>
</dbReference>
<dbReference type="PANTHER" id="PTHR45871:SF1">
    <property type="entry name" value="PHOSPHATIDYLINOSITOL N-ACETYLGLUCOSAMINYLTRANSFERASE SUBUNIT A"/>
    <property type="match status" value="1"/>
</dbReference>
<dbReference type="PANTHER" id="PTHR45871">
    <property type="entry name" value="N-ACETYLGLUCOSAMINYL-PHOSPHATIDYLINOSITOL BIOSYNTHETIC PROTEIN"/>
    <property type="match status" value="1"/>
</dbReference>
<feature type="domain" description="Glycosyltransferase subfamily 4-like N-terminal" evidence="2">
    <location>
        <begin position="95"/>
        <end position="209"/>
    </location>
</feature>
<dbReference type="InterPro" id="IPR001296">
    <property type="entry name" value="Glyco_trans_1"/>
</dbReference>
<comment type="caution">
    <text evidence="3">The sequence shown here is derived from an EMBL/GenBank/DDBJ whole genome shotgun (WGS) entry which is preliminary data.</text>
</comment>
<evidence type="ECO:0000313" key="4">
    <source>
        <dbReference type="Proteomes" id="UP000473885"/>
    </source>
</evidence>
<dbReference type="AlphaFoldDB" id="A0A6M0RBT3"/>